<dbReference type="EMBL" id="LYRP01000012">
    <property type="protein sequence ID" value="OAT76938.1"/>
    <property type="molecule type" value="Genomic_DNA"/>
</dbReference>
<comment type="caution">
    <text evidence="3">The sequence shown here is derived from an EMBL/GenBank/DDBJ whole genome shotgun (WGS) entry which is preliminary data.</text>
</comment>
<dbReference type="InterPro" id="IPR052563">
    <property type="entry name" value="FliK"/>
</dbReference>
<dbReference type="Proteomes" id="UP000078225">
    <property type="component" value="Unassembled WGS sequence"/>
</dbReference>
<dbReference type="PANTHER" id="PTHR37533:SF2">
    <property type="entry name" value="FLAGELLAR HOOK-LENGTH CONTROL PROTEIN"/>
    <property type="match status" value="1"/>
</dbReference>
<evidence type="ECO:0000259" key="2">
    <source>
        <dbReference type="Pfam" id="PF02120"/>
    </source>
</evidence>
<dbReference type="RefSeq" id="WP_064597417.1">
    <property type="nucleotide sequence ID" value="NZ_LYRP01000012.1"/>
</dbReference>
<feature type="domain" description="Flagellar hook-length control protein-like C-terminal" evidence="2">
    <location>
        <begin position="261"/>
        <end position="340"/>
    </location>
</feature>
<accession>A0A1B7L3S6</accession>
<evidence type="ECO:0000313" key="3">
    <source>
        <dbReference type="EMBL" id="OAT76938.1"/>
    </source>
</evidence>
<dbReference type="Gene3D" id="3.30.750.140">
    <property type="match status" value="1"/>
</dbReference>
<name>A0A1B7L3S6_9ENTR</name>
<dbReference type="PANTHER" id="PTHR37533">
    <property type="entry name" value="FLAGELLAR HOOK-LENGTH CONTROL PROTEIN"/>
    <property type="match status" value="1"/>
</dbReference>
<dbReference type="STRING" id="1691903.A9B99_06380"/>
<dbReference type="OrthoDB" id="1792985at2"/>
<gene>
    <name evidence="3" type="ORF">A9B99_06380</name>
</gene>
<sequence>MAWISAPEQGQHWQDSPSLPENSLPAYSGTIASGTEQVPETFSHLLFSMEQGIFPVAAESVLNAPVCPQEPLMGVSLSDELTAPREVDRLPGTLLPASTTVLSAPQASFVPPISGVFSVDAAHIPAGEPERFASLAVTATLPATRQEVAWEAAGQQPVTPGDTRQAPHQPQAMETMTTIASMATPTTQATSMPGTGRDNASVAGQHQASVAPAQPPIAVASQPEPVATDASQRPAATTPTHQVSSAYQPQTERLQAALGARLQMHIANRTQTAHIRLDPPALGKIDIHLHLEQGQLQVALHAQHEDVARALRLVSHGLQEQLAADTTQRVSVQISTGHGHSPRQPQDERTHHHSDESTPGAGVLTRQASETQQDSTILLTI</sequence>
<dbReference type="Pfam" id="PF02120">
    <property type="entry name" value="Flg_hook"/>
    <property type="match status" value="1"/>
</dbReference>
<reference evidence="4" key="1">
    <citation type="submission" date="2016-05" db="EMBL/GenBank/DDBJ databases">
        <authorList>
            <person name="Behera P."/>
            <person name="Vaishampayan P."/>
            <person name="Singh N."/>
            <person name="Raina V."/>
            <person name="Suar M."/>
            <person name="Pattnaik A."/>
            <person name="Rastogi G."/>
        </authorList>
    </citation>
    <scope>NUCLEOTIDE SEQUENCE [LARGE SCALE GENOMIC DNA]</scope>
    <source>
        <strain evidence="4">MP23</strain>
    </source>
</reference>
<protein>
    <recommendedName>
        <fullName evidence="2">Flagellar hook-length control protein-like C-terminal domain-containing protein</fullName>
    </recommendedName>
</protein>
<feature type="region of interest" description="Disordered" evidence="1">
    <location>
        <begin position="186"/>
        <end position="248"/>
    </location>
</feature>
<feature type="region of interest" description="Disordered" evidence="1">
    <location>
        <begin position="1"/>
        <end position="30"/>
    </location>
</feature>
<feature type="compositionally biased region" description="Basic and acidic residues" evidence="1">
    <location>
        <begin position="345"/>
        <end position="356"/>
    </location>
</feature>
<dbReference type="InterPro" id="IPR021136">
    <property type="entry name" value="Flagellar_hook_control-like_C"/>
</dbReference>
<proteinExistence type="predicted"/>
<evidence type="ECO:0000313" key="4">
    <source>
        <dbReference type="Proteomes" id="UP000078225"/>
    </source>
</evidence>
<evidence type="ECO:0000256" key="1">
    <source>
        <dbReference type="SAM" id="MobiDB-lite"/>
    </source>
</evidence>
<feature type="region of interest" description="Disordered" evidence="1">
    <location>
        <begin position="151"/>
        <end position="170"/>
    </location>
</feature>
<feature type="region of interest" description="Disordered" evidence="1">
    <location>
        <begin position="332"/>
        <end position="381"/>
    </location>
</feature>
<feature type="compositionally biased region" description="Polar residues" evidence="1">
    <location>
        <begin position="11"/>
        <end position="21"/>
    </location>
</feature>
<dbReference type="AlphaFoldDB" id="A0A1B7L3S6"/>
<feature type="compositionally biased region" description="Polar residues" evidence="1">
    <location>
        <begin position="229"/>
        <end position="248"/>
    </location>
</feature>
<dbReference type="InterPro" id="IPR038610">
    <property type="entry name" value="FliK-like_C_sf"/>
</dbReference>
<keyword evidence="4" id="KW-1185">Reference proteome</keyword>
<organism evidence="3 4">
    <name type="scientific">Mangrovibacter phragmitis</name>
    <dbReference type="NCBI Taxonomy" id="1691903"/>
    <lineage>
        <taxon>Bacteria</taxon>
        <taxon>Pseudomonadati</taxon>
        <taxon>Pseudomonadota</taxon>
        <taxon>Gammaproteobacteria</taxon>
        <taxon>Enterobacterales</taxon>
        <taxon>Enterobacteriaceae</taxon>
        <taxon>Mangrovibacter</taxon>
    </lineage>
</organism>
<dbReference type="CDD" id="cd17470">
    <property type="entry name" value="T3SS_Flik_C"/>
    <property type="match status" value="1"/>
</dbReference>
<feature type="compositionally biased region" description="Polar residues" evidence="1">
    <location>
        <begin position="366"/>
        <end position="381"/>
    </location>
</feature>